<organism evidence="10 11">
    <name type="scientific">Pontibacter chinhatensis</name>
    <dbReference type="NCBI Taxonomy" id="1436961"/>
    <lineage>
        <taxon>Bacteria</taxon>
        <taxon>Pseudomonadati</taxon>
        <taxon>Bacteroidota</taxon>
        <taxon>Cytophagia</taxon>
        <taxon>Cytophagales</taxon>
        <taxon>Hymenobacteraceae</taxon>
        <taxon>Pontibacter</taxon>
    </lineage>
</organism>
<dbReference type="AlphaFoldDB" id="A0A1I2P5C5"/>
<dbReference type="PANTHER" id="PTHR48111">
    <property type="entry name" value="REGULATOR OF RPOS"/>
    <property type="match status" value="1"/>
</dbReference>
<dbReference type="InterPro" id="IPR036388">
    <property type="entry name" value="WH-like_DNA-bd_sf"/>
</dbReference>
<dbReference type="FunFam" id="3.40.50.2300:FF:000001">
    <property type="entry name" value="DNA-binding response regulator PhoB"/>
    <property type="match status" value="1"/>
</dbReference>
<dbReference type="Proteomes" id="UP000198724">
    <property type="component" value="Unassembled WGS sequence"/>
</dbReference>
<dbReference type="FunFam" id="1.10.10.10:FF:000005">
    <property type="entry name" value="Two-component system response regulator"/>
    <property type="match status" value="1"/>
</dbReference>
<dbReference type="GO" id="GO:0006355">
    <property type="term" value="P:regulation of DNA-templated transcription"/>
    <property type="evidence" value="ECO:0007669"/>
    <property type="project" value="InterPro"/>
</dbReference>
<protein>
    <submittedName>
        <fullName evidence="10">Two component transcriptional regulator, winged helix family</fullName>
    </submittedName>
</protein>
<evidence type="ECO:0000313" key="10">
    <source>
        <dbReference type="EMBL" id="SFG09147.1"/>
    </source>
</evidence>
<dbReference type="InterPro" id="IPR011006">
    <property type="entry name" value="CheY-like_superfamily"/>
</dbReference>
<feature type="domain" description="OmpR/PhoB-type" evidence="9">
    <location>
        <begin position="126"/>
        <end position="224"/>
    </location>
</feature>
<dbReference type="GO" id="GO:0000156">
    <property type="term" value="F:phosphorelay response regulator activity"/>
    <property type="evidence" value="ECO:0007669"/>
    <property type="project" value="TreeGrafter"/>
</dbReference>
<dbReference type="PANTHER" id="PTHR48111:SF22">
    <property type="entry name" value="REGULATOR OF RPOS"/>
    <property type="match status" value="1"/>
</dbReference>
<evidence type="ECO:0000256" key="5">
    <source>
        <dbReference type="ARBA" id="ARBA00023163"/>
    </source>
</evidence>
<dbReference type="SMART" id="SM00862">
    <property type="entry name" value="Trans_reg_C"/>
    <property type="match status" value="1"/>
</dbReference>
<evidence type="ECO:0000259" key="9">
    <source>
        <dbReference type="PROSITE" id="PS51755"/>
    </source>
</evidence>
<dbReference type="PROSITE" id="PS50110">
    <property type="entry name" value="RESPONSE_REGULATORY"/>
    <property type="match status" value="1"/>
</dbReference>
<proteinExistence type="predicted"/>
<feature type="modified residue" description="4-aspartylphosphate" evidence="6">
    <location>
        <position position="51"/>
    </location>
</feature>
<keyword evidence="11" id="KW-1185">Reference proteome</keyword>
<dbReference type="Pfam" id="PF00486">
    <property type="entry name" value="Trans_reg_C"/>
    <property type="match status" value="1"/>
</dbReference>
<keyword evidence="4 7" id="KW-0238">DNA-binding</keyword>
<evidence type="ECO:0000256" key="1">
    <source>
        <dbReference type="ARBA" id="ARBA00022553"/>
    </source>
</evidence>
<keyword evidence="1 6" id="KW-0597">Phosphoprotein</keyword>
<name>A0A1I2P5C5_9BACT</name>
<evidence type="ECO:0000256" key="3">
    <source>
        <dbReference type="ARBA" id="ARBA00023015"/>
    </source>
</evidence>
<dbReference type="InterPro" id="IPR001867">
    <property type="entry name" value="OmpR/PhoB-type_DNA-bd"/>
</dbReference>
<dbReference type="Gene3D" id="3.40.50.2300">
    <property type="match status" value="1"/>
</dbReference>
<feature type="DNA-binding region" description="OmpR/PhoB-type" evidence="7">
    <location>
        <begin position="126"/>
        <end position="224"/>
    </location>
</feature>
<evidence type="ECO:0000256" key="6">
    <source>
        <dbReference type="PROSITE-ProRule" id="PRU00169"/>
    </source>
</evidence>
<dbReference type="GO" id="GO:0032993">
    <property type="term" value="C:protein-DNA complex"/>
    <property type="evidence" value="ECO:0007669"/>
    <property type="project" value="TreeGrafter"/>
</dbReference>
<gene>
    <name evidence="10" type="ORF">SAMN05421739_101890</name>
</gene>
<evidence type="ECO:0000313" key="11">
    <source>
        <dbReference type="Proteomes" id="UP000198724"/>
    </source>
</evidence>
<dbReference type="GO" id="GO:0000976">
    <property type="term" value="F:transcription cis-regulatory region binding"/>
    <property type="evidence" value="ECO:0007669"/>
    <property type="project" value="TreeGrafter"/>
</dbReference>
<dbReference type="RefSeq" id="WP_092099256.1">
    <property type="nucleotide sequence ID" value="NZ_FOOT01000001.1"/>
</dbReference>
<accession>A0A1I2P5C5</accession>
<dbReference type="STRING" id="1436961.SAMN05421739_101890"/>
<dbReference type="CDD" id="cd00383">
    <property type="entry name" value="trans_reg_C"/>
    <property type="match status" value="1"/>
</dbReference>
<evidence type="ECO:0000256" key="7">
    <source>
        <dbReference type="PROSITE-ProRule" id="PRU01091"/>
    </source>
</evidence>
<feature type="domain" description="Response regulatory" evidence="8">
    <location>
        <begin position="2"/>
        <end position="116"/>
    </location>
</feature>
<dbReference type="InterPro" id="IPR001789">
    <property type="entry name" value="Sig_transdc_resp-reg_receiver"/>
</dbReference>
<dbReference type="Gene3D" id="1.10.10.10">
    <property type="entry name" value="Winged helix-like DNA-binding domain superfamily/Winged helix DNA-binding domain"/>
    <property type="match status" value="1"/>
</dbReference>
<sequence length="225" mass="25458">MKVLLLEDEPKVVSLIKRGLEGEGYEFSVAMDGYTALKMVGLNHYDIIILDIMVPGLSGLEVCKQIREVDLKTPILILSALGSTEHIVAGFNNVADDYMVKPFNLAELRVRMQSLVRRASRDLAQHNVITLADLKVDFDTMEVTRNNKVISLTGTEFRLLEYLIRNKRKVLPRLDILENVWGAEFDMGTNVVDVYINYLRKKIDKGFSSKLIHTVVGVGYVMRAQ</sequence>
<dbReference type="Pfam" id="PF00072">
    <property type="entry name" value="Response_reg"/>
    <property type="match status" value="1"/>
</dbReference>
<reference evidence="11" key="1">
    <citation type="submission" date="2016-10" db="EMBL/GenBank/DDBJ databases">
        <authorList>
            <person name="Varghese N."/>
            <person name="Submissions S."/>
        </authorList>
    </citation>
    <scope>NUCLEOTIDE SEQUENCE [LARGE SCALE GENOMIC DNA]</scope>
    <source>
        <strain evidence="11">LP51</strain>
    </source>
</reference>
<keyword evidence="5" id="KW-0804">Transcription</keyword>
<dbReference type="SMART" id="SM00448">
    <property type="entry name" value="REC"/>
    <property type="match status" value="1"/>
</dbReference>
<dbReference type="OrthoDB" id="9774822at2"/>
<evidence type="ECO:0000256" key="4">
    <source>
        <dbReference type="ARBA" id="ARBA00023125"/>
    </source>
</evidence>
<dbReference type="PROSITE" id="PS51755">
    <property type="entry name" value="OMPR_PHOB"/>
    <property type="match status" value="1"/>
</dbReference>
<keyword evidence="2" id="KW-0902">Two-component regulatory system</keyword>
<dbReference type="InterPro" id="IPR039420">
    <property type="entry name" value="WalR-like"/>
</dbReference>
<evidence type="ECO:0000256" key="2">
    <source>
        <dbReference type="ARBA" id="ARBA00023012"/>
    </source>
</evidence>
<evidence type="ECO:0000259" key="8">
    <source>
        <dbReference type="PROSITE" id="PS50110"/>
    </source>
</evidence>
<keyword evidence="3" id="KW-0805">Transcription regulation</keyword>
<dbReference type="EMBL" id="FOOT01000001">
    <property type="protein sequence ID" value="SFG09147.1"/>
    <property type="molecule type" value="Genomic_DNA"/>
</dbReference>
<dbReference type="SUPFAM" id="SSF52172">
    <property type="entry name" value="CheY-like"/>
    <property type="match status" value="1"/>
</dbReference>
<dbReference type="GO" id="GO:0005829">
    <property type="term" value="C:cytosol"/>
    <property type="evidence" value="ECO:0007669"/>
    <property type="project" value="TreeGrafter"/>
</dbReference>